<dbReference type="GO" id="GO:0004594">
    <property type="term" value="F:pantothenate kinase activity"/>
    <property type="evidence" value="ECO:0007669"/>
    <property type="project" value="UniProtKB-EC"/>
</dbReference>
<dbReference type="InterPro" id="IPR020103">
    <property type="entry name" value="PsdUridine_synth_cat_dom_sf"/>
</dbReference>
<comment type="cofactor">
    <cofactor evidence="2">
        <name>K(+)</name>
        <dbReference type="ChEBI" id="CHEBI:29103"/>
    </cofactor>
</comment>
<dbReference type="AlphaFoldDB" id="A0A1L4D3T2"/>
<dbReference type="GO" id="GO:0005524">
    <property type="term" value="F:ATP binding"/>
    <property type="evidence" value="ECO:0007669"/>
    <property type="project" value="UniProtKB-KW"/>
</dbReference>
<dbReference type="SUPFAM" id="SSF53067">
    <property type="entry name" value="Actin-like ATPase domain"/>
    <property type="match status" value="1"/>
</dbReference>
<evidence type="ECO:0000256" key="10">
    <source>
        <dbReference type="ARBA" id="ARBA00022741"/>
    </source>
</evidence>
<evidence type="ECO:0000256" key="3">
    <source>
        <dbReference type="ARBA" id="ARBA00001972"/>
    </source>
</evidence>
<name>A0A1L4D3T2_9BACT</name>
<dbReference type="GO" id="GO:0003723">
    <property type="term" value="F:RNA binding"/>
    <property type="evidence" value="ECO:0007669"/>
    <property type="project" value="InterPro"/>
</dbReference>
<keyword evidence="14" id="KW-0173">Coenzyme A biosynthesis</keyword>
<dbReference type="PROSITE" id="PS51733">
    <property type="entry name" value="BPL_LPL_CATALYTIC"/>
    <property type="match status" value="1"/>
</dbReference>
<dbReference type="PANTHER" id="PTHR21600">
    <property type="entry name" value="MITOCHONDRIAL RNA PSEUDOURIDINE SYNTHASE"/>
    <property type="match status" value="1"/>
</dbReference>
<dbReference type="Pfam" id="PF03309">
    <property type="entry name" value="Pan_kinase"/>
    <property type="match status" value="1"/>
</dbReference>
<dbReference type="GO" id="GO:0140098">
    <property type="term" value="F:catalytic activity, acting on RNA"/>
    <property type="evidence" value="ECO:0007669"/>
    <property type="project" value="UniProtKB-ARBA"/>
</dbReference>
<comment type="subcellular location">
    <subcellularLocation>
        <location evidence="4">Cytoplasm</location>
    </subcellularLocation>
</comment>
<evidence type="ECO:0000256" key="8">
    <source>
        <dbReference type="ARBA" id="ARBA00022490"/>
    </source>
</evidence>
<comment type="similarity">
    <text evidence="6">Belongs to the pseudouridine synthase RluA family.</text>
</comment>
<evidence type="ECO:0000256" key="11">
    <source>
        <dbReference type="ARBA" id="ARBA00022777"/>
    </source>
</evidence>
<dbReference type="CDD" id="cd02869">
    <property type="entry name" value="PseudoU_synth_RluA_like"/>
    <property type="match status" value="1"/>
</dbReference>
<evidence type="ECO:0000256" key="13">
    <source>
        <dbReference type="ARBA" id="ARBA00022958"/>
    </source>
</evidence>
<evidence type="ECO:0000256" key="12">
    <source>
        <dbReference type="ARBA" id="ARBA00022840"/>
    </source>
</evidence>
<dbReference type="Pfam" id="PF00849">
    <property type="entry name" value="PseudoU_synth_2"/>
    <property type="match status" value="1"/>
</dbReference>
<dbReference type="InterPro" id="IPR045864">
    <property type="entry name" value="aa-tRNA-synth_II/BPL/LPL"/>
</dbReference>
<evidence type="ECO:0000256" key="2">
    <source>
        <dbReference type="ARBA" id="ARBA00001958"/>
    </source>
</evidence>
<dbReference type="SUPFAM" id="SSF55120">
    <property type="entry name" value="Pseudouridine synthase"/>
    <property type="match status" value="1"/>
</dbReference>
<evidence type="ECO:0000256" key="6">
    <source>
        <dbReference type="ARBA" id="ARBA00010876"/>
    </source>
</evidence>
<dbReference type="PANTHER" id="PTHR21600:SF44">
    <property type="entry name" value="RIBOSOMAL LARGE SUBUNIT PSEUDOURIDINE SYNTHASE D"/>
    <property type="match status" value="1"/>
</dbReference>
<dbReference type="InterPro" id="IPR043129">
    <property type="entry name" value="ATPase_NBD"/>
</dbReference>
<sequence length="1039" mass="118844">MKDKDYFTVFTEQTTSTMDFAKQYMQNHNHDGQIIAVVAKSQTQARGRGGSSWQQINSSNIASDKLDGQIVFYDHLSDVVLEHNDFLPVTFVIPSERIKIPYEWITAIMGCALYDALKVTESFIKSTFPYLTYNIDKNIYIKWPNDIIFISEKLTDSKLITKYKKISGILCETSTSGSKIGDFYIGIGLNFFNHPQIEKSVSFWESLFFNEKNKSNKREINKTLATPEFRQAILNKFCETLQKEISDYICTSRGKSQLRALTLERSLPIGTLLSVDKGTRQGEFVGLDENAGLILSGTNKPIITGEVTLKESVAEKKNPNENKVSLIKNITPTVAIDFGNTTIHFAFQCSNLNKYQIDIPYDSILSSEKNKIREALKPCLDGFIVDRMQKIDILYTSVTTSEKTNLAISKIKEYLNSIFPEMTFQDTKIIEKEILSIVNLSNEYDVSRLGEDRALKLLFASKQAQKNNENIVVFSFGTAVTCEGVSPSLNIIENYIFPGIQMALNAINHYTALVPLFHANSNKVFPQDKDWNQEIYVQRGVFLSTASSVMATLNMHNPCRCYFTGGNAEIILSIINSINPKHNFKIEIIPSIETNMIIEYKSHFLKNKNTIKFEKIEVENKLNKIKKITNQNSIIPSFTNLHEEGKIGQVMQSMMKARDPKKIDRTLEPKQEDFRKIGSHLENIQSEERIDAYMASKFQFHNRDTWRERIQNGEVLIEHGAHRKIKDKVHLNKIKPTYKLKNYDQIWLYHPTEYEPDVIDKLDVIFDDGDLCIFAKPPNMVIHAAGIYGKNTFVNISAKMGYSDCAAVHRIDRETSGILACARKTETRSIISDAFRQGNIEKMYIAVAKGKNNLPNHFRVSLPIGEPENSLIRLKLWVNGNLPQQAETWFSKLGTFEDYTMYACLPQTGRTNQIRIHLAAIGQWIVGDKMYHKDEQVFIQFYEQGYTDWVHEQTLFPRHMLHNAGIMASNISLPSLALNPIVCELYSDMMESNIVKNLLKNSSIPLDVTEQREYFKNIFLNLHKLNFNEFPEIQQGDNP</sequence>
<dbReference type="EMBL" id="CP017834">
    <property type="protein sequence ID" value="APJ04840.1"/>
    <property type="molecule type" value="Genomic_DNA"/>
</dbReference>
<dbReference type="GO" id="GO:0015937">
    <property type="term" value="P:coenzyme A biosynthetic process"/>
    <property type="evidence" value="ECO:0007669"/>
    <property type="project" value="UniProtKB-UniPathway"/>
</dbReference>
<dbReference type="STRING" id="1915309.AXG55_13410"/>
<keyword evidence="8" id="KW-0963">Cytoplasm</keyword>
<dbReference type="GO" id="GO:0000455">
    <property type="term" value="P:enzyme-directed rRNA pseudouridine synthesis"/>
    <property type="evidence" value="ECO:0007669"/>
    <property type="project" value="TreeGrafter"/>
</dbReference>
<accession>A0A1L4D3T2</accession>
<organism evidence="16 17">
    <name type="scientific">Silvanigrella aquatica</name>
    <dbReference type="NCBI Taxonomy" id="1915309"/>
    <lineage>
        <taxon>Bacteria</taxon>
        <taxon>Pseudomonadati</taxon>
        <taxon>Bdellovibrionota</taxon>
        <taxon>Oligoflexia</taxon>
        <taxon>Silvanigrellales</taxon>
        <taxon>Silvanigrellaceae</taxon>
        <taxon>Silvanigrella</taxon>
    </lineage>
</organism>
<keyword evidence="9" id="KW-0808">Transferase</keyword>
<keyword evidence="11" id="KW-0418">Kinase</keyword>
<dbReference type="Gene3D" id="3.30.420.40">
    <property type="match status" value="1"/>
</dbReference>
<keyword evidence="12" id="KW-0067">ATP-binding</keyword>
<dbReference type="KEGG" id="saqi:AXG55_13410"/>
<keyword evidence="17" id="KW-1185">Reference proteome</keyword>
<dbReference type="Proteomes" id="UP000184731">
    <property type="component" value="Chromosome"/>
</dbReference>
<feature type="domain" description="BPL/LPL catalytic" evidence="15">
    <location>
        <begin position="29"/>
        <end position="245"/>
    </location>
</feature>
<dbReference type="RefSeq" id="WP_148698599.1">
    <property type="nucleotide sequence ID" value="NZ_CP017834.1"/>
</dbReference>
<evidence type="ECO:0000256" key="9">
    <source>
        <dbReference type="ARBA" id="ARBA00022679"/>
    </source>
</evidence>
<evidence type="ECO:0000256" key="7">
    <source>
        <dbReference type="ARBA" id="ARBA00012102"/>
    </source>
</evidence>
<evidence type="ECO:0000256" key="5">
    <source>
        <dbReference type="ARBA" id="ARBA00005225"/>
    </source>
</evidence>
<comment type="cofactor">
    <cofactor evidence="3">
        <name>NH4(+)</name>
        <dbReference type="ChEBI" id="CHEBI:28938"/>
    </cofactor>
</comment>
<dbReference type="SUPFAM" id="SSF55681">
    <property type="entry name" value="Class II aaRS and biotin synthetases"/>
    <property type="match status" value="2"/>
</dbReference>
<comment type="catalytic activity">
    <reaction evidence="1">
        <text>(R)-pantothenate + ATP = (R)-4'-phosphopantothenate + ADP + H(+)</text>
        <dbReference type="Rhea" id="RHEA:16373"/>
        <dbReference type="ChEBI" id="CHEBI:10986"/>
        <dbReference type="ChEBI" id="CHEBI:15378"/>
        <dbReference type="ChEBI" id="CHEBI:29032"/>
        <dbReference type="ChEBI" id="CHEBI:30616"/>
        <dbReference type="ChEBI" id="CHEBI:456216"/>
        <dbReference type="EC" id="2.7.1.33"/>
    </reaction>
</comment>
<keyword evidence="13" id="KW-0630">Potassium</keyword>
<evidence type="ECO:0000256" key="1">
    <source>
        <dbReference type="ARBA" id="ARBA00001206"/>
    </source>
</evidence>
<dbReference type="InterPro" id="IPR004143">
    <property type="entry name" value="BPL_LPL_catalytic"/>
</dbReference>
<keyword evidence="10" id="KW-0547">Nucleotide-binding</keyword>
<evidence type="ECO:0000256" key="14">
    <source>
        <dbReference type="ARBA" id="ARBA00022993"/>
    </source>
</evidence>
<dbReference type="Gene3D" id="3.30.930.10">
    <property type="entry name" value="Bira Bifunctional Protein, Domain 2"/>
    <property type="match status" value="1"/>
</dbReference>
<gene>
    <name evidence="16" type="ORF">AXG55_13410</name>
</gene>
<protein>
    <recommendedName>
        <fullName evidence="7">pantothenate kinase</fullName>
        <ecNumber evidence="7">2.7.1.33</ecNumber>
    </recommendedName>
</protein>
<dbReference type="Pfam" id="PF03099">
    <property type="entry name" value="BPL_LplA_LipB"/>
    <property type="match status" value="1"/>
</dbReference>
<dbReference type="InterPro" id="IPR050188">
    <property type="entry name" value="RluA_PseudoU_synthase"/>
</dbReference>
<dbReference type="InterPro" id="IPR004619">
    <property type="entry name" value="Type_III_PanK"/>
</dbReference>
<reference evidence="16 17" key="1">
    <citation type="submission" date="2016-10" db="EMBL/GenBank/DDBJ databases">
        <title>Silvanigrella aquatica sp. nov., isolated from a freshwater lake located in the Black Forest, Germany, description of Silvanigrellaceae fam. nov., Silvanigrellales ord. nov., reclassification of the order Bdellovibrionales in the class Oligoflexia, reclassification of the families Bacteriovoracaceae and Halobacteriovoraceae in the new order Bacteriovoracales ord. nov., and reclassification of the family Pseudobacteriovoracaceae in the order Oligoflexiales.</title>
        <authorList>
            <person name="Hahn M.W."/>
            <person name="Schmidt J."/>
            <person name="Koll U."/>
            <person name="Rohde M."/>
            <person name="Verbag S."/>
            <person name="Pitt A."/>
            <person name="Nakai R."/>
            <person name="Naganuma T."/>
            <person name="Lang E."/>
        </authorList>
    </citation>
    <scope>NUCLEOTIDE SEQUENCE [LARGE SCALE GENOMIC DNA]</scope>
    <source>
        <strain evidence="16 17">MWH-Nonnen-W8red</strain>
    </source>
</reference>
<dbReference type="EC" id="2.7.1.33" evidence="7"/>
<dbReference type="Gene3D" id="3.30.2350.10">
    <property type="entry name" value="Pseudouridine synthase"/>
    <property type="match status" value="1"/>
</dbReference>
<dbReference type="GO" id="GO:0009982">
    <property type="term" value="F:pseudouridine synthase activity"/>
    <property type="evidence" value="ECO:0007669"/>
    <property type="project" value="InterPro"/>
</dbReference>
<evidence type="ECO:0000259" key="15">
    <source>
        <dbReference type="PROSITE" id="PS51733"/>
    </source>
</evidence>
<comment type="pathway">
    <text evidence="5">Cofactor biosynthesis; coenzyme A biosynthesis; CoA from (R)-pantothenate: step 1/5.</text>
</comment>
<evidence type="ECO:0000313" key="16">
    <source>
        <dbReference type="EMBL" id="APJ04840.1"/>
    </source>
</evidence>
<dbReference type="InterPro" id="IPR006145">
    <property type="entry name" value="PsdUridine_synth_RsuA/RluA"/>
</dbReference>
<evidence type="ECO:0000256" key="4">
    <source>
        <dbReference type="ARBA" id="ARBA00004496"/>
    </source>
</evidence>
<dbReference type="GO" id="GO:0005737">
    <property type="term" value="C:cytoplasm"/>
    <property type="evidence" value="ECO:0007669"/>
    <property type="project" value="UniProtKB-SubCell"/>
</dbReference>
<evidence type="ECO:0000313" key="17">
    <source>
        <dbReference type="Proteomes" id="UP000184731"/>
    </source>
</evidence>
<proteinExistence type="inferred from homology"/>
<dbReference type="OrthoDB" id="5289274at2"/>
<dbReference type="UniPathway" id="UPA00241">
    <property type="reaction ID" value="UER00352"/>
</dbReference>